<organism evidence="3 4">
    <name type="scientific">Meganyctiphanes norvegica</name>
    <name type="common">Northern krill</name>
    <name type="synonym">Thysanopoda norvegica</name>
    <dbReference type="NCBI Taxonomy" id="48144"/>
    <lineage>
        <taxon>Eukaryota</taxon>
        <taxon>Metazoa</taxon>
        <taxon>Ecdysozoa</taxon>
        <taxon>Arthropoda</taxon>
        <taxon>Crustacea</taxon>
        <taxon>Multicrustacea</taxon>
        <taxon>Malacostraca</taxon>
        <taxon>Eumalacostraca</taxon>
        <taxon>Eucarida</taxon>
        <taxon>Euphausiacea</taxon>
        <taxon>Euphausiidae</taxon>
        <taxon>Meganyctiphanes</taxon>
    </lineage>
</organism>
<feature type="coiled-coil region" evidence="1">
    <location>
        <begin position="69"/>
        <end position="96"/>
    </location>
</feature>
<dbReference type="PANTHER" id="PTHR22796">
    <property type="entry name" value="URG4-RELATED"/>
    <property type="match status" value="1"/>
</dbReference>
<proteinExistence type="predicted"/>
<evidence type="ECO:0000313" key="4">
    <source>
        <dbReference type="Proteomes" id="UP001497623"/>
    </source>
</evidence>
<name>A0AAV2S138_MEGNR</name>
<evidence type="ECO:0000313" key="3">
    <source>
        <dbReference type="EMBL" id="CAL4150336.1"/>
    </source>
</evidence>
<dbReference type="PANTHER" id="PTHR22796:SF1">
    <property type="entry name" value="VWFA DOMAIN-CONTAINING PROTEIN"/>
    <property type="match status" value="1"/>
</dbReference>
<dbReference type="EMBL" id="CAXKWB010037622">
    <property type="protein sequence ID" value="CAL4150336.1"/>
    <property type="molecule type" value="Genomic_DNA"/>
</dbReference>
<comment type="caution">
    <text evidence="3">The sequence shown here is derived from an EMBL/GenBank/DDBJ whole genome shotgun (WGS) entry which is preliminary data.</text>
</comment>
<accession>A0AAV2S138</accession>
<keyword evidence="1" id="KW-0175">Coiled coil</keyword>
<dbReference type="InterPro" id="IPR030383">
    <property type="entry name" value="G_VLIG_dom"/>
</dbReference>
<dbReference type="PROSITE" id="PS51717">
    <property type="entry name" value="G_VLIG"/>
    <property type="match status" value="1"/>
</dbReference>
<feature type="domain" description="VLIG-type G" evidence="2">
    <location>
        <begin position="1"/>
        <end position="103"/>
    </location>
</feature>
<evidence type="ECO:0000256" key="1">
    <source>
        <dbReference type="SAM" id="Coils"/>
    </source>
</evidence>
<protein>
    <recommendedName>
        <fullName evidence="2">VLIG-type G domain-containing protein</fullName>
    </recommendedName>
</protein>
<gene>
    <name evidence="3" type="ORF">MNOR_LOCUS30566</name>
</gene>
<dbReference type="GO" id="GO:0005525">
    <property type="term" value="F:GTP binding"/>
    <property type="evidence" value="ECO:0007669"/>
    <property type="project" value="InterPro"/>
</dbReference>
<dbReference type="Proteomes" id="UP001497623">
    <property type="component" value="Unassembled WGS sequence"/>
</dbReference>
<dbReference type="Pfam" id="PF25683">
    <property type="entry name" value="URGCP_GTPase"/>
    <property type="match status" value="1"/>
</dbReference>
<feature type="non-terminal residue" evidence="3">
    <location>
        <position position="103"/>
    </location>
</feature>
<feature type="non-terminal residue" evidence="3">
    <location>
        <position position="1"/>
    </location>
</feature>
<keyword evidence="4" id="KW-1185">Reference proteome</keyword>
<evidence type="ECO:0000259" key="2">
    <source>
        <dbReference type="PROSITE" id="PS51717"/>
    </source>
</evidence>
<dbReference type="AlphaFoldDB" id="A0AAV2S138"/>
<sequence length="103" mass="11748">DHDNELATLVIGLGDVTILNIKGENTSEVRDVLQIAVHAFLRMKIVNHNLTLRQSCVFLHQNVPAVNAKEKMEHGHRKLQEDLDEMTKEAAYQEKMVNIKSFN</sequence>
<reference evidence="3 4" key="1">
    <citation type="submission" date="2024-05" db="EMBL/GenBank/DDBJ databases">
        <authorList>
            <person name="Wallberg A."/>
        </authorList>
    </citation>
    <scope>NUCLEOTIDE SEQUENCE [LARGE SCALE GENOMIC DNA]</scope>
</reference>